<dbReference type="InterPro" id="IPR014729">
    <property type="entry name" value="Rossmann-like_a/b/a_fold"/>
</dbReference>
<feature type="site" description="Electron transfer via tryptophanyl radical" evidence="7">
    <location>
        <position position="312"/>
    </location>
</feature>
<evidence type="ECO:0000256" key="7">
    <source>
        <dbReference type="PIRSR" id="PIRSR602081-2"/>
    </source>
</evidence>
<feature type="binding site" evidence="6">
    <location>
        <begin position="378"/>
        <end position="380"/>
    </location>
    <ligand>
        <name>FAD</name>
        <dbReference type="ChEBI" id="CHEBI:57692"/>
    </ligand>
</feature>
<evidence type="ECO:0000313" key="10">
    <source>
        <dbReference type="EMBL" id="KAB1063652.1"/>
    </source>
</evidence>
<dbReference type="GO" id="GO:0003904">
    <property type="term" value="F:deoxyribodipyrimidine photo-lyase activity"/>
    <property type="evidence" value="ECO:0007669"/>
    <property type="project" value="TreeGrafter"/>
</dbReference>
<dbReference type="GO" id="GO:0003684">
    <property type="term" value="F:damaged DNA binding"/>
    <property type="evidence" value="ECO:0007669"/>
    <property type="project" value="TreeGrafter"/>
</dbReference>
<dbReference type="InterPro" id="IPR036155">
    <property type="entry name" value="Crypto/Photolyase_N_sf"/>
</dbReference>
<dbReference type="InterPro" id="IPR014133">
    <property type="entry name" value="Cry_DASH"/>
</dbReference>
<dbReference type="Gene3D" id="1.10.579.10">
    <property type="entry name" value="DNA Cyclobutane Dipyrimidine Photolyase, subunit A, domain 3"/>
    <property type="match status" value="1"/>
</dbReference>
<feature type="binding site" evidence="6">
    <location>
        <begin position="281"/>
        <end position="288"/>
    </location>
    <ligand>
        <name>FAD</name>
        <dbReference type="ChEBI" id="CHEBI:57692"/>
    </ligand>
</feature>
<dbReference type="Pfam" id="PF00875">
    <property type="entry name" value="DNA_photolyase"/>
    <property type="match status" value="1"/>
</dbReference>
<comment type="similarity">
    <text evidence="1 8">Belongs to the DNA photolyase class-1 family.</text>
</comment>
<dbReference type="RefSeq" id="WP_151168312.1">
    <property type="nucleotide sequence ID" value="NZ_WACR01000007.1"/>
</dbReference>
<sequence>MKTSLVWFRNDLRLHDNEVLVSAINNSDQVLPVFIFDDKYWDQSKFGHVRTGSFRTRFIIESVENLRQNLRSKGGELMVRSGNPIDIIKNLIHEFEVSAIYTSAEVAQEEKTLQNQLSDLDIETHFYHQASLFHPHDLPFNSNEMPDVFTPFRKKVDKKIEVREPHQAPSEIKTPLFTNPGNVPQFEELGLEEPKTDDRTALAFNGGENAALERLHHYFWETRELLHYKQKRNGLIGADYSSKFSPYLAAGCISPRKIYHEVKKFEQEVKSNSSTYWLIFELMWRDFFRFLMVKHKTSIFKITGLWNVRKEWEKPNELFEKWKLGQTGIPFIDANMRELLYTGFMSNRGRQNVASFLTKDLKIDWRYGADWFESQLIDYDVYSNWGNWNYVSGVGSDPRKERRFNIALQAQKYDKNADYIKLWVPEISHLDAENILTWHNYSGSDQKEMAPDYPKMIYQSEYWR</sequence>
<dbReference type="InterPro" id="IPR005101">
    <property type="entry name" value="Cryptochr/Photolyase_FAD-bd"/>
</dbReference>
<feature type="binding site" evidence="6">
    <location>
        <begin position="241"/>
        <end position="245"/>
    </location>
    <ligand>
        <name>FAD</name>
        <dbReference type="ChEBI" id="CHEBI:57692"/>
    </ligand>
</feature>
<dbReference type="GO" id="GO:0071949">
    <property type="term" value="F:FAD binding"/>
    <property type="evidence" value="ECO:0007669"/>
    <property type="project" value="TreeGrafter"/>
</dbReference>
<feature type="binding site" evidence="6">
    <location>
        <position position="228"/>
    </location>
    <ligand>
        <name>FAD</name>
        <dbReference type="ChEBI" id="CHEBI:57692"/>
    </ligand>
</feature>
<comment type="cofactor">
    <cofactor evidence="8">
        <name>(6R)-5,10-methylene-5,6,7,8-tetrahydrofolate</name>
        <dbReference type="ChEBI" id="CHEBI:15636"/>
    </cofactor>
    <text evidence="8">Binds 1 5,10-methenyltetrahydrofolate (MTHF) per subunit.</text>
</comment>
<evidence type="ECO:0000256" key="2">
    <source>
        <dbReference type="ARBA" id="ARBA00017881"/>
    </source>
</evidence>
<keyword evidence="11" id="KW-1185">Reference proteome</keyword>
<comment type="function">
    <text evidence="8">May have a photoreceptor function.</text>
</comment>
<dbReference type="EMBL" id="WACR01000007">
    <property type="protein sequence ID" value="KAB1063652.1"/>
    <property type="molecule type" value="Genomic_DNA"/>
</dbReference>
<evidence type="ECO:0000313" key="11">
    <source>
        <dbReference type="Proteomes" id="UP000435357"/>
    </source>
</evidence>
<accession>A0A6N6M5W7</accession>
<dbReference type="Gene3D" id="3.40.50.620">
    <property type="entry name" value="HUPs"/>
    <property type="match status" value="1"/>
</dbReference>
<dbReference type="PANTHER" id="PTHR11455:SF22">
    <property type="entry name" value="CRYPTOCHROME DASH"/>
    <property type="match status" value="1"/>
</dbReference>
<evidence type="ECO:0000256" key="4">
    <source>
        <dbReference type="ARBA" id="ARBA00022827"/>
    </source>
</evidence>
<dbReference type="NCBIfam" id="TIGR02765">
    <property type="entry name" value="crypto_DASH"/>
    <property type="match status" value="1"/>
</dbReference>
<dbReference type="PANTHER" id="PTHR11455">
    <property type="entry name" value="CRYPTOCHROME"/>
    <property type="match status" value="1"/>
</dbReference>
<feature type="domain" description="Photolyase/cryptochrome alpha/beta" evidence="9">
    <location>
        <begin position="2"/>
        <end position="132"/>
    </location>
</feature>
<protein>
    <recommendedName>
        <fullName evidence="2 8">Cryptochrome DASH</fullName>
    </recommendedName>
</protein>
<keyword evidence="4 6" id="KW-0274">FAD</keyword>
<dbReference type="SUPFAM" id="SSF52425">
    <property type="entry name" value="Cryptochrome/photolyase, N-terminal domain"/>
    <property type="match status" value="1"/>
</dbReference>
<feature type="site" description="Electron transfer via tryptophanyl radical" evidence="7">
    <location>
        <position position="365"/>
    </location>
</feature>
<evidence type="ECO:0000256" key="6">
    <source>
        <dbReference type="PIRSR" id="PIRSR602081-1"/>
    </source>
</evidence>
<dbReference type="Pfam" id="PF03441">
    <property type="entry name" value="FAD_binding_7"/>
    <property type="match status" value="1"/>
</dbReference>
<dbReference type="PRINTS" id="PR00147">
    <property type="entry name" value="DNAPHOTLYASE"/>
</dbReference>
<reference evidence="10 11" key="1">
    <citation type="submission" date="2019-09" db="EMBL/GenBank/DDBJ databases">
        <title>Genomes of Cryomorphaceae.</title>
        <authorList>
            <person name="Bowman J.P."/>
        </authorList>
    </citation>
    <scope>NUCLEOTIDE SEQUENCE [LARGE SCALE GENOMIC DNA]</scope>
    <source>
        <strain evidence="10 11">KCTC 52047</strain>
    </source>
</reference>
<dbReference type="AlphaFoldDB" id="A0A6N6M5W7"/>
<dbReference type="Gene3D" id="1.25.40.80">
    <property type="match status" value="1"/>
</dbReference>
<comment type="caution">
    <text evidence="10">The sequence shown here is derived from an EMBL/GenBank/DDBJ whole genome shotgun (WGS) entry which is preliminary data.</text>
</comment>
<dbReference type="InterPro" id="IPR006050">
    <property type="entry name" value="DNA_photolyase_N"/>
</dbReference>
<dbReference type="Proteomes" id="UP000435357">
    <property type="component" value="Unassembled WGS sequence"/>
</dbReference>
<evidence type="ECO:0000256" key="3">
    <source>
        <dbReference type="ARBA" id="ARBA00022630"/>
    </source>
</evidence>
<dbReference type="InterPro" id="IPR036134">
    <property type="entry name" value="Crypto/Photolyase_FAD-like_sf"/>
</dbReference>
<feature type="site" description="Electron transfer via tryptophanyl radical" evidence="7">
    <location>
        <position position="388"/>
    </location>
</feature>
<gene>
    <name evidence="10" type="ORF">F3059_08770</name>
</gene>
<proteinExistence type="inferred from homology"/>
<evidence type="ECO:0000259" key="9">
    <source>
        <dbReference type="PROSITE" id="PS51645"/>
    </source>
</evidence>
<organism evidence="10 11">
    <name type="scientific">Salibacter halophilus</name>
    <dbReference type="NCBI Taxonomy" id="1803916"/>
    <lineage>
        <taxon>Bacteria</taxon>
        <taxon>Pseudomonadati</taxon>
        <taxon>Bacteroidota</taxon>
        <taxon>Flavobacteriia</taxon>
        <taxon>Flavobacteriales</taxon>
        <taxon>Salibacteraceae</taxon>
        <taxon>Salibacter</taxon>
    </lineage>
</organism>
<dbReference type="OrthoDB" id="9772484at2"/>
<evidence type="ECO:0000256" key="5">
    <source>
        <dbReference type="ARBA" id="ARBA00022991"/>
    </source>
</evidence>
<dbReference type="SUPFAM" id="SSF48173">
    <property type="entry name" value="Cryptochrome/photolyase FAD-binding domain"/>
    <property type="match status" value="1"/>
</dbReference>
<dbReference type="PROSITE" id="PS51645">
    <property type="entry name" value="PHR_CRY_ALPHA_BETA"/>
    <property type="match status" value="1"/>
</dbReference>
<keyword evidence="5 8" id="KW-0157">Chromophore</keyword>
<dbReference type="InterPro" id="IPR002081">
    <property type="entry name" value="Cryptochrome/DNA_photolyase_1"/>
</dbReference>
<evidence type="ECO:0000256" key="8">
    <source>
        <dbReference type="RuleBase" id="RU367151"/>
    </source>
</evidence>
<dbReference type="GO" id="GO:0000719">
    <property type="term" value="P:photoreactive repair"/>
    <property type="evidence" value="ECO:0007669"/>
    <property type="project" value="TreeGrafter"/>
</dbReference>
<keyword evidence="3 6" id="KW-0285">Flavoprotein</keyword>
<evidence type="ECO:0000256" key="1">
    <source>
        <dbReference type="ARBA" id="ARBA00005862"/>
    </source>
</evidence>
<name>A0A6N6M5W7_9FLAO</name>
<comment type="cofactor">
    <cofactor evidence="6 8">
        <name>FAD</name>
        <dbReference type="ChEBI" id="CHEBI:57692"/>
    </cofactor>
    <text evidence="6 8">Binds 1 FAD per subunit.</text>
</comment>